<evidence type="ECO:0000256" key="6">
    <source>
        <dbReference type="ARBA" id="ARBA00023242"/>
    </source>
</evidence>
<proteinExistence type="predicted"/>
<dbReference type="PANTHER" id="PTHR12461:SF106">
    <property type="entry name" value="BIFUNCTIONAL PEPTIDASE AND ARGINYL-HYDROXYLASE JMJD5"/>
    <property type="match status" value="1"/>
</dbReference>
<dbReference type="PANTHER" id="PTHR12461">
    <property type="entry name" value="HYPOXIA-INDUCIBLE FACTOR 1 ALPHA INHIBITOR-RELATED"/>
    <property type="match status" value="1"/>
</dbReference>
<feature type="domain" description="JmjC" evidence="7">
    <location>
        <begin position="1"/>
        <end position="74"/>
    </location>
</feature>
<keyword evidence="6" id="KW-0539">Nucleus</keyword>
<dbReference type="SUPFAM" id="SSF51197">
    <property type="entry name" value="Clavaminate synthase-like"/>
    <property type="match status" value="1"/>
</dbReference>
<evidence type="ECO:0000256" key="3">
    <source>
        <dbReference type="ARBA" id="ARBA00022723"/>
    </source>
</evidence>
<comment type="subcellular location">
    <subcellularLocation>
        <location evidence="2">Nucleus</location>
    </subcellularLocation>
</comment>
<keyword evidence="5" id="KW-0408">Iron</keyword>
<evidence type="ECO:0000256" key="2">
    <source>
        <dbReference type="ARBA" id="ARBA00004123"/>
    </source>
</evidence>
<dbReference type="InterPro" id="IPR003347">
    <property type="entry name" value="JmjC_dom"/>
</dbReference>
<keyword evidence="9" id="KW-1185">Reference proteome</keyword>
<comment type="cofactor">
    <cofactor evidence="1">
        <name>Fe(2+)</name>
        <dbReference type="ChEBI" id="CHEBI:29033"/>
    </cofactor>
</comment>
<dbReference type="InterPro" id="IPR014710">
    <property type="entry name" value="RmlC-like_jellyroll"/>
</dbReference>
<accession>A0ABP0NNY3</accession>
<protein>
    <recommendedName>
        <fullName evidence="7">JmjC domain-containing protein</fullName>
    </recommendedName>
</protein>
<name>A0ABP0NNY3_9DINO</name>
<dbReference type="EMBL" id="CAXAMN010021984">
    <property type="protein sequence ID" value="CAK9065196.1"/>
    <property type="molecule type" value="Genomic_DNA"/>
</dbReference>
<gene>
    <name evidence="8" type="ORF">CCMP2556_LOCUS32058</name>
</gene>
<dbReference type="Proteomes" id="UP001642484">
    <property type="component" value="Unassembled WGS sequence"/>
</dbReference>
<keyword evidence="4" id="KW-0560">Oxidoreductase</keyword>
<reference evidence="8 9" key="1">
    <citation type="submission" date="2024-02" db="EMBL/GenBank/DDBJ databases">
        <authorList>
            <person name="Chen Y."/>
            <person name="Shah S."/>
            <person name="Dougan E. K."/>
            <person name="Thang M."/>
            <person name="Chan C."/>
        </authorList>
    </citation>
    <scope>NUCLEOTIDE SEQUENCE [LARGE SCALE GENOMIC DNA]</scope>
</reference>
<comment type="caution">
    <text evidence="8">The sequence shown here is derived from an EMBL/GenBank/DDBJ whole genome shotgun (WGS) entry which is preliminary data.</text>
</comment>
<dbReference type="Pfam" id="PF13621">
    <property type="entry name" value="Cupin_8"/>
    <property type="match status" value="1"/>
</dbReference>
<sequence length="120" mass="14026">MGRIDVDRMDLIKYPGWRDVQWSYADLKPGDCLYIPYQWYHQVTAFPGRSINVHVWYWRPAQFDASSCSMVKGHGQPRPAARVSYADCTWGWEPKKGHLGKVKKGWPKVTKCRQAKQQEL</sequence>
<evidence type="ECO:0000256" key="4">
    <source>
        <dbReference type="ARBA" id="ARBA00023002"/>
    </source>
</evidence>
<dbReference type="Gene3D" id="2.60.120.10">
    <property type="entry name" value="Jelly Rolls"/>
    <property type="match status" value="1"/>
</dbReference>
<evidence type="ECO:0000313" key="8">
    <source>
        <dbReference type="EMBL" id="CAK9065196.1"/>
    </source>
</evidence>
<evidence type="ECO:0000259" key="7">
    <source>
        <dbReference type="PROSITE" id="PS51184"/>
    </source>
</evidence>
<organism evidence="8 9">
    <name type="scientific">Durusdinium trenchii</name>
    <dbReference type="NCBI Taxonomy" id="1381693"/>
    <lineage>
        <taxon>Eukaryota</taxon>
        <taxon>Sar</taxon>
        <taxon>Alveolata</taxon>
        <taxon>Dinophyceae</taxon>
        <taxon>Suessiales</taxon>
        <taxon>Symbiodiniaceae</taxon>
        <taxon>Durusdinium</taxon>
    </lineage>
</organism>
<keyword evidence="3" id="KW-0479">Metal-binding</keyword>
<evidence type="ECO:0000256" key="1">
    <source>
        <dbReference type="ARBA" id="ARBA00001954"/>
    </source>
</evidence>
<evidence type="ECO:0000313" key="9">
    <source>
        <dbReference type="Proteomes" id="UP001642484"/>
    </source>
</evidence>
<dbReference type="InterPro" id="IPR041667">
    <property type="entry name" value="Cupin_8"/>
</dbReference>
<dbReference type="PROSITE" id="PS51184">
    <property type="entry name" value="JMJC"/>
    <property type="match status" value="1"/>
</dbReference>
<evidence type="ECO:0000256" key="5">
    <source>
        <dbReference type="ARBA" id="ARBA00023004"/>
    </source>
</evidence>